<evidence type="ECO:0000256" key="1">
    <source>
        <dbReference type="SAM" id="SignalP"/>
    </source>
</evidence>
<organism evidence="2 3">
    <name type="scientific">Labedaea rhizosphaerae</name>
    <dbReference type="NCBI Taxonomy" id="598644"/>
    <lineage>
        <taxon>Bacteria</taxon>
        <taxon>Bacillati</taxon>
        <taxon>Actinomycetota</taxon>
        <taxon>Actinomycetes</taxon>
        <taxon>Pseudonocardiales</taxon>
        <taxon>Pseudonocardiaceae</taxon>
        <taxon>Labedaea</taxon>
    </lineage>
</organism>
<dbReference type="AlphaFoldDB" id="A0A4R6SKS4"/>
<gene>
    <name evidence="2" type="ORF">EV186_101426</name>
</gene>
<dbReference type="InterPro" id="IPR022566">
    <property type="entry name" value="DUF2613"/>
</dbReference>
<dbReference type="Pfam" id="PF11021">
    <property type="entry name" value="DUF2613"/>
    <property type="match status" value="1"/>
</dbReference>
<keyword evidence="3" id="KW-1185">Reference proteome</keyword>
<dbReference type="EMBL" id="SNXZ01000001">
    <property type="protein sequence ID" value="TDQ04474.1"/>
    <property type="molecule type" value="Genomic_DNA"/>
</dbReference>
<dbReference type="RefSeq" id="WP_166658991.1">
    <property type="nucleotide sequence ID" value="NZ_SNXZ01000001.1"/>
</dbReference>
<comment type="caution">
    <text evidence="2">The sequence shown here is derived from an EMBL/GenBank/DDBJ whole genome shotgun (WGS) entry which is preliminary data.</text>
</comment>
<proteinExistence type="predicted"/>
<name>A0A4R6SKS4_LABRH</name>
<feature type="signal peptide" evidence="1">
    <location>
        <begin position="1"/>
        <end position="24"/>
    </location>
</feature>
<accession>A0A4R6SKS4</accession>
<evidence type="ECO:0000313" key="2">
    <source>
        <dbReference type="EMBL" id="TDQ04474.1"/>
    </source>
</evidence>
<evidence type="ECO:0000313" key="3">
    <source>
        <dbReference type="Proteomes" id="UP000295444"/>
    </source>
</evidence>
<reference evidence="2 3" key="1">
    <citation type="submission" date="2019-03" db="EMBL/GenBank/DDBJ databases">
        <title>Genomic Encyclopedia of Type Strains, Phase IV (KMG-IV): sequencing the most valuable type-strain genomes for metagenomic binning, comparative biology and taxonomic classification.</title>
        <authorList>
            <person name="Goeker M."/>
        </authorList>
    </citation>
    <scope>NUCLEOTIDE SEQUENCE [LARGE SCALE GENOMIC DNA]</scope>
    <source>
        <strain evidence="2 3">DSM 45361</strain>
    </source>
</reference>
<sequence>MTKLIGAVAAVVVGLALATGVSFAVTSTANPDKNVDVQHAKPLDNVTYGSR</sequence>
<feature type="chain" id="PRO_5020632436" evidence="1">
    <location>
        <begin position="25"/>
        <end position="51"/>
    </location>
</feature>
<keyword evidence="1" id="KW-0732">Signal</keyword>
<dbReference type="Proteomes" id="UP000295444">
    <property type="component" value="Unassembled WGS sequence"/>
</dbReference>
<protein>
    <submittedName>
        <fullName evidence="2">Uncharacterized protein DUF2613</fullName>
    </submittedName>
</protein>